<accession>A0ABM1Z0B9</accession>
<evidence type="ECO:0000256" key="5">
    <source>
        <dbReference type="SAM" id="Coils"/>
    </source>
</evidence>
<keyword evidence="4" id="KW-0539">Nucleus</keyword>
<dbReference type="RefSeq" id="XP_019540184.3">
    <property type="nucleotide sequence ID" value="XM_019684639.3"/>
</dbReference>
<evidence type="ECO:0008006" key="9">
    <source>
        <dbReference type="Google" id="ProtNLM"/>
    </source>
</evidence>
<keyword evidence="3" id="KW-0597">Phosphoprotein</keyword>
<organism evidence="7 8">
    <name type="scientific">Aedes albopictus</name>
    <name type="common">Asian tiger mosquito</name>
    <name type="synonym">Stegomyia albopicta</name>
    <dbReference type="NCBI Taxonomy" id="7160"/>
    <lineage>
        <taxon>Eukaryota</taxon>
        <taxon>Metazoa</taxon>
        <taxon>Ecdysozoa</taxon>
        <taxon>Arthropoda</taxon>
        <taxon>Hexapoda</taxon>
        <taxon>Insecta</taxon>
        <taxon>Pterygota</taxon>
        <taxon>Neoptera</taxon>
        <taxon>Endopterygota</taxon>
        <taxon>Diptera</taxon>
        <taxon>Nematocera</taxon>
        <taxon>Culicoidea</taxon>
        <taxon>Culicidae</taxon>
        <taxon>Culicinae</taxon>
        <taxon>Aedini</taxon>
        <taxon>Aedes</taxon>
        <taxon>Stegomyia</taxon>
    </lineage>
</organism>
<feature type="region of interest" description="Disordered" evidence="6">
    <location>
        <begin position="484"/>
        <end position="521"/>
    </location>
</feature>
<feature type="compositionally biased region" description="Acidic residues" evidence="6">
    <location>
        <begin position="598"/>
        <end position="609"/>
    </location>
</feature>
<feature type="region of interest" description="Disordered" evidence="6">
    <location>
        <begin position="316"/>
        <end position="465"/>
    </location>
</feature>
<keyword evidence="8" id="KW-1185">Reference proteome</keyword>
<sequence length="793" mass="90903">MVTTMSDDELDQVDPAAHRKLLAGISSLVRSQDVQKATRTEPTARKSEFSLVKARYSSENGQKKANPAIKVDDLLGILKKTDKNSALGKELVQIKTQKKTLKKPLEKPVADRIERDTLYGKAQKGLDLWEPVVTASDVAPQTVFPLQYGSVGLANEAPQKLSQYRVKSDLMKAMEELDRKYQKEEVEEEAEDKYTLTLEELREKRKEAARQKMREAYKIARGRRMNKIKSKKFHKLMKREKIRSQIKQFEELQKTDPEAALKQLELIEKQRYQERASLRHKNTGSWAKNMQIRAKYDMNVRKEIAEQLSIGKELMAKQLADDESSESGEDEVVEEDDEEDNPWVRRKGEHEEEANKEFTSGYRKYWDQRNKVKEAKKQMQDEEKSEDDFESGEEDGVQSSNDEEQDDADSEEERQLEVFKKKVKKSKPVATSAWQEEDLSGPEEDLPTPAPAKRKKKPNRKELNLEEMFDDAEEALQKKIQEKLANVRNLTAAQKISRDRKKANKQKANEGKSDLAFKKKASLADADVELDESAGKDQDGRDDAMLPSNIAKFFTVDKLEAKSSETPPEVAINPKQFVQMKPKHLLNAIPDLTTGGDLSDDDEEHEDPEQNQKLTIAEAFEDDDIVADFEREKQDERDRNKPKEVETFLPGWGSWAGAGLKQRQVNKTRRKMFKPPPKELPRRDDNKDRVIINEDAAVSKQLSSHLVNELPFPFVTVKDYEASLRAPVGRTFIPETAHSTLVEPRVVTKMGAVIEPMKRDILLQDVKKSFRVGGKQYNKAVKKYEEFLDEVQG</sequence>
<evidence type="ECO:0000256" key="2">
    <source>
        <dbReference type="ARBA" id="ARBA00007774"/>
    </source>
</evidence>
<feature type="compositionally biased region" description="Basic and acidic residues" evidence="6">
    <location>
        <begin position="628"/>
        <end position="644"/>
    </location>
</feature>
<evidence type="ECO:0000256" key="4">
    <source>
        <dbReference type="ARBA" id="ARBA00023242"/>
    </source>
</evidence>
<feature type="region of interest" description="Disordered" evidence="6">
    <location>
        <begin position="589"/>
        <end position="644"/>
    </location>
</feature>
<evidence type="ECO:0000256" key="6">
    <source>
        <dbReference type="SAM" id="MobiDB-lite"/>
    </source>
</evidence>
<dbReference type="PANTHER" id="PTHR14150:SF12">
    <property type="entry name" value="U3 SMALL NUCLEOLAR RNA-ASSOCIATED PROTEIN 14 HOMOLOG A"/>
    <property type="match status" value="1"/>
</dbReference>
<feature type="compositionally biased region" description="Basic and acidic residues" evidence="6">
    <location>
        <begin position="342"/>
        <end position="356"/>
    </location>
</feature>
<reference evidence="8" key="1">
    <citation type="journal article" date="2015" name="Proc. Natl. Acad. Sci. U.S.A.">
        <title>Genome sequence of the Asian Tiger mosquito, Aedes albopictus, reveals insights into its biology, genetics, and evolution.</title>
        <authorList>
            <person name="Chen X.G."/>
            <person name="Jiang X."/>
            <person name="Gu J."/>
            <person name="Xu M."/>
            <person name="Wu Y."/>
            <person name="Deng Y."/>
            <person name="Zhang C."/>
            <person name="Bonizzoni M."/>
            <person name="Dermauw W."/>
            <person name="Vontas J."/>
            <person name="Armbruster P."/>
            <person name="Huang X."/>
            <person name="Yang Y."/>
            <person name="Zhang H."/>
            <person name="He W."/>
            <person name="Peng H."/>
            <person name="Liu Y."/>
            <person name="Wu K."/>
            <person name="Chen J."/>
            <person name="Lirakis M."/>
            <person name="Topalis P."/>
            <person name="Van Leeuwen T."/>
            <person name="Hall A.B."/>
            <person name="Jiang X."/>
            <person name="Thorpe C."/>
            <person name="Mueller R.L."/>
            <person name="Sun C."/>
            <person name="Waterhouse R.M."/>
            <person name="Yan G."/>
            <person name="Tu Z.J."/>
            <person name="Fang X."/>
            <person name="James A.A."/>
        </authorList>
    </citation>
    <scope>NUCLEOTIDE SEQUENCE [LARGE SCALE GENOMIC DNA]</scope>
    <source>
        <strain evidence="8">Foshan</strain>
    </source>
</reference>
<dbReference type="GeneID" id="109411159"/>
<reference evidence="7" key="2">
    <citation type="submission" date="2025-05" db="UniProtKB">
        <authorList>
            <consortium name="EnsemblMetazoa"/>
        </authorList>
    </citation>
    <scope>IDENTIFICATION</scope>
    <source>
        <strain evidence="7">Foshan</strain>
    </source>
</reference>
<evidence type="ECO:0000313" key="7">
    <source>
        <dbReference type="EnsemblMetazoa" id="AALFPA23_013776.P19988"/>
    </source>
</evidence>
<dbReference type="EnsemblMetazoa" id="AALFPA23_013776.R19988">
    <property type="protein sequence ID" value="AALFPA23_013776.P19988"/>
    <property type="gene ID" value="AALFPA23_013776"/>
</dbReference>
<name>A0ABM1Z0B9_AEDAL</name>
<feature type="compositionally biased region" description="Acidic residues" evidence="6">
    <location>
        <begin position="435"/>
        <end position="446"/>
    </location>
</feature>
<protein>
    <recommendedName>
        <fullName evidence="9">U3 small nucleolar rna-associated protein 14 log a</fullName>
    </recommendedName>
</protein>
<proteinExistence type="inferred from homology"/>
<feature type="compositionally biased region" description="Acidic residues" evidence="6">
    <location>
        <begin position="321"/>
        <end position="341"/>
    </location>
</feature>
<dbReference type="PANTHER" id="PTHR14150">
    <property type="entry name" value="U3 SMALL NUCLEOLAR RNA-ASSOCIATED PROTEIN 14"/>
    <property type="match status" value="1"/>
</dbReference>
<feature type="compositionally biased region" description="Basic and acidic residues" evidence="6">
    <location>
        <begin position="364"/>
        <end position="382"/>
    </location>
</feature>
<feature type="coiled-coil region" evidence="5">
    <location>
        <begin position="167"/>
        <end position="218"/>
    </location>
</feature>
<comment type="similarity">
    <text evidence="2">Belongs to the UTP14 family.</text>
</comment>
<feature type="compositionally biased region" description="Acidic residues" evidence="6">
    <location>
        <begin position="383"/>
        <end position="412"/>
    </location>
</feature>
<keyword evidence="5" id="KW-0175">Coiled coil</keyword>
<evidence type="ECO:0000313" key="8">
    <source>
        <dbReference type="Proteomes" id="UP000069940"/>
    </source>
</evidence>
<evidence type="ECO:0000256" key="3">
    <source>
        <dbReference type="ARBA" id="ARBA00022553"/>
    </source>
</evidence>
<dbReference type="InterPro" id="IPR006709">
    <property type="entry name" value="SSU_processome_Utp14"/>
</dbReference>
<feature type="compositionally biased region" description="Basic and acidic residues" evidence="6">
    <location>
        <begin position="507"/>
        <end position="517"/>
    </location>
</feature>
<dbReference type="Proteomes" id="UP000069940">
    <property type="component" value="Unassembled WGS sequence"/>
</dbReference>
<evidence type="ECO:0000256" key="1">
    <source>
        <dbReference type="ARBA" id="ARBA00004604"/>
    </source>
</evidence>
<comment type="subcellular location">
    <subcellularLocation>
        <location evidence="1">Nucleus</location>
        <location evidence="1">Nucleolus</location>
    </subcellularLocation>
</comment>
<dbReference type="Pfam" id="PF04615">
    <property type="entry name" value="Utp14"/>
    <property type="match status" value="1"/>
</dbReference>